<keyword evidence="3" id="KW-1185">Reference proteome</keyword>
<organism evidence="2 3">
    <name type="scientific">Imshaugia aleurites</name>
    <dbReference type="NCBI Taxonomy" id="172621"/>
    <lineage>
        <taxon>Eukaryota</taxon>
        <taxon>Fungi</taxon>
        <taxon>Dikarya</taxon>
        <taxon>Ascomycota</taxon>
        <taxon>Pezizomycotina</taxon>
        <taxon>Lecanoromycetes</taxon>
        <taxon>OSLEUM clade</taxon>
        <taxon>Lecanoromycetidae</taxon>
        <taxon>Lecanorales</taxon>
        <taxon>Lecanorineae</taxon>
        <taxon>Parmeliaceae</taxon>
        <taxon>Imshaugia</taxon>
    </lineage>
</organism>
<dbReference type="Proteomes" id="UP000664534">
    <property type="component" value="Unassembled WGS sequence"/>
</dbReference>
<proteinExistence type="predicted"/>
<dbReference type="EMBL" id="CAJPDT010000021">
    <property type="protein sequence ID" value="CAF9918850.1"/>
    <property type="molecule type" value="Genomic_DNA"/>
</dbReference>
<evidence type="ECO:0000256" key="1">
    <source>
        <dbReference type="SAM" id="MobiDB-lite"/>
    </source>
</evidence>
<evidence type="ECO:0000313" key="3">
    <source>
        <dbReference type="Proteomes" id="UP000664534"/>
    </source>
</evidence>
<sequence length="606" mass="59787">MAYNGLAAYYDCGYFSSFTTGAVYDTTIAYPSDALSTYVGPLWMPVQTGPEPASLFQAINYTEFQEYVANTANEGYSKNLKIPSDLAAIDPVWSTCTPGMYGSWDPPRALTAAQNMVAPTPAQPALDPTATAAPAAGIAPTHVPAAPTPPPKGPTSASLQPDPPTASADPGSESKEEQSNGSSDPAGSVGQAGSGSEGGNTGENPTPASNQGQDPDPANQQDDSNDTPSNDSSPKASPNSVVLAPPTPLIVGGNTIEKAPQGGAVIGESTFTAGYQGQISGMPISVGVDKIVLGTTTHALPTSAPVLIGGNTMVKADNGGVVIGTSTYPPGSQAQISDTALSVGVDSVVVGSTSYAIPAPGTASTVLIDQNPISRAPNGGAIFEGVTIGLGSQSSIDGHAFSVGASTVVVDGTSYALPSSAGAALQSPYPPPNAPVTLINGAVLTPGGALATISGTTYAIPSDDTGLVVDDQTVPLPTETALQSVFTVAGQTFTAAPTGFAIGGQSVALDGTAATLDGTVVSLGPSGVQIGSTTMPVTSAQTTEPGLGRLIMSGFGSGGEPGATAGSGNGSNVLAFTGDSSRVGKSSGMVYLGAVGMVMAVVALSV</sequence>
<comment type="caution">
    <text evidence="2">The sequence shown here is derived from an EMBL/GenBank/DDBJ whole genome shotgun (WGS) entry which is preliminary data.</text>
</comment>
<gene>
    <name evidence="2" type="ORF">IMSHALPRED_004441</name>
</gene>
<evidence type="ECO:0000313" key="2">
    <source>
        <dbReference type="EMBL" id="CAF9918850.1"/>
    </source>
</evidence>
<reference evidence="2" key="1">
    <citation type="submission" date="2021-03" db="EMBL/GenBank/DDBJ databases">
        <authorList>
            <person name="Tagirdzhanova G."/>
        </authorList>
    </citation>
    <scope>NUCLEOTIDE SEQUENCE</scope>
</reference>
<dbReference type="AlphaFoldDB" id="A0A8H3IFG2"/>
<dbReference type="OrthoDB" id="5408642at2759"/>
<feature type="region of interest" description="Disordered" evidence="1">
    <location>
        <begin position="139"/>
        <end position="247"/>
    </location>
</feature>
<name>A0A8H3IFG2_9LECA</name>
<protein>
    <submittedName>
        <fullName evidence="2">Uncharacterized protein</fullName>
    </submittedName>
</protein>
<feature type="compositionally biased region" description="Polar residues" evidence="1">
    <location>
        <begin position="207"/>
        <end position="221"/>
    </location>
</feature>
<feature type="compositionally biased region" description="Gly residues" evidence="1">
    <location>
        <begin position="190"/>
        <end position="201"/>
    </location>
</feature>
<accession>A0A8H3IFG2</accession>